<evidence type="ECO:0000313" key="1">
    <source>
        <dbReference type="EMBL" id="MDQ0473814.1"/>
    </source>
</evidence>
<evidence type="ECO:0000313" key="2">
    <source>
        <dbReference type="Proteomes" id="UP001242480"/>
    </source>
</evidence>
<dbReference type="Proteomes" id="UP001242480">
    <property type="component" value="Unassembled WGS sequence"/>
</dbReference>
<protein>
    <recommendedName>
        <fullName evidence="3">Ribbon-helix-helix protein CopG domain-containing protein</fullName>
    </recommendedName>
</protein>
<sequence length="119" mass="12975">MSSPISTNLDDDVAQRAREIAQREHRSLSNLVANAVAVFTDLPKELRDTLLELRTMNDGADLRALARDMSALAARARLEVATRRLADEGRFSASLREASDLDLLEAGTAAAQAVSRRRG</sequence>
<comment type="caution">
    <text evidence="1">The sequence shown here is derived from an EMBL/GenBank/DDBJ whole genome shotgun (WGS) entry which is preliminary data.</text>
</comment>
<dbReference type="EMBL" id="JAUSVX010000018">
    <property type="protein sequence ID" value="MDQ0473814.1"/>
    <property type="molecule type" value="Genomic_DNA"/>
</dbReference>
<name>A0ABU0JHP8_9HYPH</name>
<keyword evidence="2" id="KW-1185">Reference proteome</keyword>
<dbReference type="RefSeq" id="WP_307282470.1">
    <property type="nucleotide sequence ID" value="NZ_JAUSVX010000018.1"/>
</dbReference>
<gene>
    <name evidence="1" type="ORF">QO011_006850</name>
</gene>
<proteinExistence type="predicted"/>
<evidence type="ECO:0008006" key="3">
    <source>
        <dbReference type="Google" id="ProtNLM"/>
    </source>
</evidence>
<accession>A0ABU0JHP8</accession>
<reference evidence="1 2" key="1">
    <citation type="submission" date="2023-07" db="EMBL/GenBank/DDBJ databases">
        <title>Genomic Encyclopedia of Type Strains, Phase IV (KMG-IV): sequencing the most valuable type-strain genomes for metagenomic binning, comparative biology and taxonomic classification.</title>
        <authorList>
            <person name="Goeker M."/>
        </authorList>
    </citation>
    <scope>NUCLEOTIDE SEQUENCE [LARGE SCALE GENOMIC DNA]</scope>
    <source>
        <strain evidence="1 2">DSM 19619</strain>
    </source>
</reference>
<organism evidence="1 2">
    <name type="scientific">Labrys wisconsinensis</name>
    <dbReference type="NCBI Taxonomy" id="425677"/>
    <lineage>
        <taxon>Bacteria</taxon>
        <taxon>Pseudomonadati</taxon>
        <taxon>Pseudomonadota</taxon>
        <taxon>Alphaproteobacteria</taxon>
        <taxon>Hyphomicrobiales</taxon>
        <taxon>Xanthobacteraceae</taxon>
        <taxon>Labrys</taxon>
    </lineage>
</organism>